<dbReference type="EMBL" id="QXFT01007158">
    <property type="protein sequence ID" value="KAE9266987.1"/>
    <property type="molecule type" value="Genomic_DNA"/>
</dbReference>
<dbReference type="AlphaFoldDB" id="A0A6A3GS37"/>
<organism evidence="2 4">
    <name type="scientific">Phytophthora rubi</name>
    <dbReference type="NCBI Taxonomy" id="129364"/>
    <lineage>
        <taxon>Eukaryota</taxon>
        <taxon>Sar</taxon>
        <taxon>Stramenopiles</taxon>
        <taxon>Oomycota</taxon>
        <taxon>Peronosporomycetes</taxon>
        <taxon>Peronosporales</taxon>
        <taxon>Peronosporaceae</taxon>
        <taxon>Phytophthora</taxon>
    </lineage>
</organism>
<dbReference type="Proteomes" id="UP000429607">
    <property type="component" value="Unassembled WGS sequence"/>
</dbReference>
<evidence type="ECO:0000256" key="1">
    <source>
        <dbReference type="SAM" id="MobiDB-lite"/>
    </source>
</evidence>
<dbReference type="Gene3D" id="1.20.120.550">
    <property type="entry name" value="Membrane associated eicosanoid/glutathione metabolism-like domain"/>
    <property type="match status" value="1"/>
</dbReference>
<comment type="caution">
    <text evidence="2">The sequence shown here is derived from an EMBL/GenBank/DDBJ whole genome shotgun (WGS) entry which is preliminary data.</text>
</comment>
<evidence type="ECO:0000313" key="3">
    <source>
        <dbReference type="EMBL" id="KAE9266987.1"/>
    </source>
</evidence>
<reference evidence="2 4" key="1">
    <citation type="submission" date="2018-09" db="EMBL/GenBank/DDBJ databases">
        <title>Genomic investigation of the strawberry pathogen Phytophthora fragariae indicates pathogenicity is determined by transcriptional variation in three key races.</title>
        <authorList>
            <person name="Adams T.M."/>
            <person name="Armitage A.D."/>
            <person name="Sobczyk M.K."/>
            <person name="Bates H.J."/>
            <person name="Dunwell J.M."/>
            <person name="Nellist C.F."/>
            <person name="Harrison R.J."/>
        </authorList>
    </citation>
    <scope>NUCLEOTIDE SEQUENCE [LARGE SCALE GENOMIC DNA]</scope>
    <source>
        <strain evidence="2 4">SCRP249</strain>
        <strain evidence="3 5">SCRP333</strain>
    </source>
</reference>
<evidence type="ECO:0000313" key="2">
    <source>
        <dbReference type="EMBL" id="KAE8959048.1"/>
    </source>
</evidence>
<evidence type="ECO:0000313" key="5">
    <source>
        <dbReference type="Proteomes" id="UP000434957"/>
    </source>
</evidence>
<dbReference type="InterPro" id="IPR023352">
    <property type="entry name" value="MAPEG-like_dom_sf"/>
</dbReference>
<dbReference type="Proteomes" id="UP000434957">
    <property type="component" value="Unassembled WGS sequence"/>
</dbReference>
<gene>
    <name evidence="2" type="ORF">PR001_g30857</name>
    <name evidence="3" type="ORF">PR003_g31935</name>
</gene>
<sequence>MVTGSVKIYVACTSVLYLKFLTATLIQGSKKFATGGRPPRKILSSPQPAGCAKVQ</sequence>
<dbReference type="EMBL" id="QXFV01007335">
    <property type="protein sequence ID" value="KAE8959048.1"/>
    <property type="molecule type" value="Genomic_DNA"/>
</dbReference>
<protein>
    <submittedName>
        <fullName evidence="2">Uncharacterized protein</fullName>
    </submittedName>
</protein>
<name>A0A6A3GS37_9STRA</name>
<accession>A0A6A3GS37</accession>
<feature type="region of interest" description="Disordered" evidence="1">
    <location>
        <begin position="31"/>
        <end position="55"/>
    </location>
</feature>
<evidence type="ECO:0000313" key="4">
    <source>
        <dbReference type="Proteomes" id="UP000429607"/>
    </source>
</evidence>
<proteinExistence type="predicted"/>
<keyword evidence="5" id="KW-1185">Reference proteome</keyword>